<accession>A0ABP1S719</accession>
<evidence type="ECO:0000256" key="3">
    <source>
        <dbReference type="ARBA" id="ARBA00019693"/>
    </source>
</evidence>
<keyword evidence="6" id="KW-0804">Transcription</keyword>
<dbReference type="EMBL" id="CAXLJM020000160">
    <property type="protein sequence ID" value="CAL8144322.1"/>
    <property type="molecule type" value="Genomic_DNA"/>
</dbReference>
<keyword evidence="5" id="KW-0010">Activator</keyword>
<evidence type="ECO:0000256" key="1">
    <source>
        <dbReference type="ARBA" id="ARBA00004123"/>
    </source>
</evidence>
<keyword evidence="10" id="KW-1185">Reference proteome</keyword>
<keyword evidence="4" id="KW-0805">Transcription regulation</keyword>
<proteinExistence type="inferred from homology"/>
<dbReference type="PANTHER" id="PTHR12898">
    <property type="entry name" value="MEDIATOR OF RNA POLYMERASE II TRANSCRIPTION SUBUNIT 24"/>
    <property type="match status" value="1"/>
</dbReference>
<dbReference type="InterPro" id="IPR021429">
    <property type="entry name" value="Mediator_Med24"/>
</dbReference>
<dbReference type="PANTHER" id="PTHR12898:SF1">
    <property type="entry name" value="MEDIATOR OF RNA POLYMERASE II TRANSCRIPTION SUBUNIT 24"/>
    <property type="match status" value="1"/>
</dbReference>
<gene>
    <name evidence="9" type="ORF">ODALV1_LOCUS30158</name>
</gene>
<evidence type="ECO:0000256" key="2">
    <source>
        <dbReference type="ARBA" id="ARBA00007864"/>
    </source>
</evidence>
<evidence type="ECO:0000256" key="4">
    <source>
        <dbReference type="ARBA" id="ARBA00023015"/>
    </source>
</evidence>
<dbReference type="Proteomes" id="UP001642540">
    <property type="component" value="Unassembled WGS sequence"/>
</dbReference>
<comment type="similarity">
    <text evidence="2">Belongs to the Mediator complex subunit 24 family.</text>
</comment>
<evidence type="ECO:0000256" key="5">
    <source>
        <dbReference type="ARBA" id="ARBA00023159"/>
    </source>
</evidence>
<evidence type="ECO:0000256" key="6">
    <source>
        <dbReference type="ARBA" id="ARBA00023163"/>
    </source>
</evidence>
<reference evidence="9 10" key="1">
    <citation type="submission" date="2024-08" db="EMBL/GenBank/DDBJ databases">
        <authorList>
            <person name="Cucini C."/>
            <person name="Frati F."/>
        </authorList>
    </citation>
    <scope>NUCLEOTIDE SEQUENCE [LARGE SCALE GENOMIC DNA]</scope>
</reference>
<comment type="subcellular location">
    <subcellularLocation>
        <location evidence="1">Nucleus</location>
    </subcellularLocation>
</comment>
<sequence>MVLGIGDVQRTAQEAQAKSLIMKAWRERWTEVQWGINIRKLVDDSADGSFLADCILQQALSGPGPNSLVLSYLMHSIHSQIVTTASVLLSVSKYDAFHKLHCVASLLDLLSSIKDRIILNDNQGRDDCIQLALALQSVVCWLLSCMYSSLENLSDITEFPAEAEDSKIVLKCRNLMDYFLVDPYLLNLISVANKEDEESFVKIIKMSKEVDKFVDGHNQKEISHVTALIDKLSKPKIPKTPKTRPLDKSFDGLQTKVGNPSIQAIIMKAALLRASQDIPAIVSELILVKQLQNIDLVNFYSEILHSALMGLVDAFGKEQELAFVGFTFLQLPSLVNTVREKLLDSNNEAFLKGLEVYIMNESCLNITDAKLHCCTMEFLLKSFANVRLINETDKASLLKLRASKGSSIKPTPGSSPVILRAESTLMPLLKTLDGDYQKNQDSILGVLCDVISSNEKTFNVIITAAATTGRLQQFTSKLIKLNQLSRQASGELNKASNTRAIIFDLSFLMLCYIAQLHGPKALFSEEPDSFFEEWYKDCMVENHVAKNPDVIVNRCDSNKVDLLLNQYIQGDTELKTSLVFWHEICANSVGVTKEVLTAWESDSITFSDVKRILDVFRSKICSIPVCISAWLCAYIQVNPEEKSTKAKEILNYFFTSTTIMSFDNQDHFKERNALMSQIISRMMNCIQSTDNKSPLNSPTYNFETKPVAELYKSCWACMNKRGLIDVETTVNLQHLLQMSGPHYFVQNMVEEMLRLQHSLELSQRCDLLYGVFHYDLKSCTAALVRVVVPTVLHFWTSDSTFMEPQIKALVSLSVDCILSYYYHASSLKIKEERKDDNDSEPQSKRRKLLDTSNKENLVDLQIMLKELYGEFYKVLHNVYESTPAIVFILQFLEDLSMKTPTSTLLSSLPHQVVTQLMSLMCDEMDPDLLLGLFCLTNKNSRLNCAQALCRLKHLRHVNEYHEPRSHSPAPGS</sequence>
<comment type="caution">
    <text evidence="9">The sequence shown here is derived from an EMBL/GenBank/DDBJ whole genome shotgun (WGS) entry which is preliminary data.</text>
</comment>
<name>A0ABP1S719_9HEXA</name>
<protein>
    <recommendedName>
        <fullName evidence="3">Mediator of RNA polymerase II transcription subunit 24</fullName>
    </recommendedName>
    <alternativeName>
        <fullName evidence="8">Mediator complex subunit 24</fullName>
    </alternativeName>
</protein>
<dbReference type="Pfam" id="PF11277">
    <property type="entry name" value="Med24_N"/>
    <property type="match status" value="1"/>
</dbReference>
<organism evidence="9 10">
    <name type="scientific">Orchesella dallaii</name>
    <dbReference type="NCBI Taxonomy" id="48710"/>
    <lineage>
        <taxon>Eukaryota</taxon>
        <taxon>Metazoa</taxon>
        <taxon>Ecdysozoa</taxon>
        <taxon>Arthropoda</taxon>
        <taxon>Hexapoda</taxon>
        <taxon>Collembola</taxon>
        <taxon>Entomobryomorpha</taxon>
        <taxon>Entomobryoidea</taxon>
        <taxon>Orchesellidae</taxon>
        <taxon>Orchesellinae</taxon>
        <taxon>Orchesella</taxon>
    </lineage>
</organism>
<evidence type="ECO:0000256" key="7">
    <source>
        <dbReference type="ARBA" id="ARBA00023242"/>
    </source>
</evidence>
<evidence type="ECO:0000313" key="9">
    <source>
        <dbReference type="EMBL" id="CAL8144322.1"/>
    </source>
</evidence>
<evidence type="ECO:0000313" key="10">
    <source>
        <dbReference type="Proteomes" id="UP001642540"/>
    </source>
</evidence>
<keyword evidence="7" id="KW-0539">Nucleus</keyword>
<evidence type="ECO:0000256" key="8">
    <source>
        <dbReference type="ARBA" id="ARBA00031960"/>
    </source>
</evidence>